<dbReference type="STRING" id="1802421.A2318_00270"/>
<dbReference type="GO" id="GO:0016887">
    <property type="term" value="F:ATP hydrolysis activity"/>
    <property type="evidence" value="ECO:0007669"/>
    <property type="project" value="TreeGrafter"/>
</dbReference>
<comment type="caution">
    <text evidence="2">The sequence shown here is derived from an EMBL/GenBank/DDBJ whole genome shotgun (WGS) entry which is preliminary data.</text>
</comment>
<dbReference type="PANTHER" id="PTHR31285">
    <property type="entry name" value="NICOTINAMIDE MONONUCLEOTIDE ADENYLYLTRANSFERASE"/>
    <property type="match status" value="1"/>
</dbReference>
<accession>A0A1F7W7D1</accession>
<evidence type="ECO:0000313" key="3">
    <source>
        <dbReference type="Proteomes" id="UP000177331"/>
    </source>
</evidence>
<feature type="domain" description="Cytidyltransferase-like" evidence="1">
    <location>
        <begin position="274"/>
        <end position="434"/>
    </location>
</feature>
<proteinExistence type="predicted"/>
<name>A0A1F7W7D1_9BACT</name>
<evidence type="ECO:0000259" key="1">
    <source>
        <dbReference type="Pfam" id="PF01467"/>
    </source>
</evidence>
<dbReference type="Gene3D" id="3.90.950.20">
    <property type="entry name" value="CinA-like"/>
    <property type="match status" value="1"/>
</dbReference>
<dbReference type="InterPro" id="IPR004821">
    <property type="entry name" value="Cyt_trans-like"/>
</dbReference>
<evidence type="ECO:0000313" key="2">
    <source>
        <dbReference type="EMBL" id="OGL98701.1"/>
    </source>
</evidence>
<gene>
    <name evidence="2" type="ORF">A2318_00270</name>
</gene>
<dbReference type="SUPFAM" id="SSF52374">
    <property type="entry name" value="Nucleotidylyl transferase"/>
    <property type="match status" value="1"/>
</dbReference>
<dbReference type="GO" id="GO:0005737">
    <property type="term" value="C:cytoplasm"/>
    <property type="evidence" value="ECO:0007669"/>
    <property type="project" value="TreeGrafter"/>
</dbReference>
<reference evidence="2 3" key="1">
    <citation type="journal article" date="2016" name="Nat. Commun.">
        <title>Thousands of microbial genomes shed light on interconnected biogeochemical processes in an aquifer system.</title>
        <authorList>
            <person name="Anantharaman K."/>
            <person name="Brown C.T."/>
            <person name="Hug L.A."/>
            <person name="Sharon I."/>
            <person name="Castelle C.J."/>
            <person name="Probst A.J."/>
            <person name="Thomas B.C."/>
            <person name="Singh A."/>
            <person name="Wilkins M.J."/>
            <person name="Karaoz U."/>
            <person name="Brodie E.L."/>
            <person name="Williams K.H."/>
            <person name="Hubbard S.S."/>
            <person name="Banfield J.F."/>
        </authorList>
    </citation>
    <scope>NUCLEOTIDE SEQUENCE [LARGE SCALE GENOMIC DNA]</scope>
</reference>
<dbReference type="EMBL" id="MGFD01000020">
    <property type="protein sequence ID" value="OGL98701.1"/>
    <property type="molecule type" value="Genomic_DNA"/>
</dbReference>
<dbReference type="AlphaFoldDB" id="A0A1F7W7D1"/>
<dbReference type="PANTHER" id="PTHR31285:SF0">
    <property type="entry name" value="NICOTINAMIDE MONONUCLEOTIDE ADENYLYLTRANSFERASE"/>
    <property type="match status" value="1"/>
</dbReference>
<dbReference type="Pfam" id="PF01467">
    <property type="entry name" value="CTP_transf_like"/>
    <property type="match status" value="1"/>
</dbReference>
<dbReference type="Proteomes" id="UP000177331">
    <property type="component" value="Unassembled WGS sequence"/>
</dbReference>
<sequence>MSDMDLEFPPVDHTQWDEMVTCLRATGTQLYIVSTGATGGLLSALWRVPGASKNLLGFRFCYANEELVDFLGKQPDGSFCSDETAAKMAAHAYWHGRELAYRRGVADLNSVVGVGMTAAVTTDRDHRGADKVSIAVKTHGTLFTFDATFPKPESIEFLDRQRYRHWQGEMCDMLTLNAILSTLGMAQIGISNPTNRGWRMESNQLSASIPGIAFSKWRPDRKPYRFHHAQIQRDHRFDSIYGWINWDQKPSCDDESLGEEWRYVTNDNADQIVLYPGSFAPLTHGHIGVAKMIEQMTGKHVVFELTNTHPNKGRMSDEDMLWRADQFTAFAPVVLSDNAPLYVDKARCYPGVPMVVGADALKQLLDERHYGGYQGLRNALDEFVALGTTFYVVGRKVENNFLTLNDIPIMAKYRHLFHDVSFRKDISSTELRNRAGQA</sequence>
<organism evidence="2 3">
    <name type="scientific">Candidatus Uhrbacteria bacterium RIFOXYB2_FULL_45_11</name>
    <dbReference type="NCBI Taxonomy" id="1802421"/>
    <lineage>
        <taxon>Bacteria</taxon>
        <taxon>Candidatus Uhriibacteriota</taxon>
    </lineage>
</organism>
<dbReference type="InterPro" id="IPR036653">
    <property type="entry name" value="CinA-like_C"/>
</dbReference>
<dbReference type="GO" id="GO:0000309">
    <property type="term" value="F:nicotinamide-nucleotide adenylyltransferase activity"/>
    <property type="evidence" value="ECO:0007669"/>
    <property type="project" value="TreeGrafter"/>
</dbReference>
<protein>
    <recommendedName>
        <fullName evidence="1">Cytidyltransferase-like domain-containing protein</fullName>
    </recommendedName>
</protein>
<dbReference type="Gene3D" id="3.40.50.620">
    <property type="entry name" value="HUPs"/>
    <property type="match status" value="1"/>
</dbReference>
<dbReference type="InterPro" id="IPR014729">
    <property type="entry name" value="Rossmann-like_a/b/a_fold"/>
</dbReference>
<dbReference type="SUPFAM" id="SSF142433">
    <property type="entry name" value="CinA-like"/>
    <property type="match status" value="1"/>
</dbReference>